<evidence type="ECO:0000256" key="9">
    <source>
        <dbReference type="ARBA" id="ARBA00030998"/>
    </source>
</evidence>
<evidence type="ECO:0000313" key="12">
    <source>
        <dbReference type="EMBL" id="ALF59334.1"/>
    </source>
</evidence>
<evidence type="ECO:0000256" key="2">
    <source>
        <dbReference type="ARBA" id="ARBA00012418"/>
    </source>
</evidence>
<dbReference type="SMART" id="SM01409">
    <property type="entry name" value="RNA_pol_Rpb6"/>
    <property type="match status" value="1"/>
</dbReference>
<dbReference type="EMBL" id="CP012678">
    <property type="protein sequence ID" value="ALF59334.1"/>
    <property type="molecule type" value="Genomic_DNA"/>
</dbReference>
<dbReference type="GO" id="GO:0003677">
    <property type="term" value="F:DNA binding"/>
    <property type="evidence" value="ECO:0007669"/>
    <property type="project" value="UniProtKB-UniRule"/>
</dbReference>
<evidence type="ECO:0000256" key="4">
    <source>
        <dbReference type="ARBA" id="ARBA00022478"/>
    </source>
</evidence>
<dbReference type="Gene3D" id="3.90.940.10">
    <property type="match status" value="1"/>
</dbReference>
<protein>
    <recommendedName>
        <fullName evidence="3 11">DNA-directed RNA polymerase subunit omega</fullName>
        <shortName evidence="11">RNAP omega subunit</shortName>
        <ecNumber evidence="2 11">2.7.7.6</ecNumber>
    </recommendedName>
    <alternativeName>
        <fullName evidence="9 11">RNA polymerase omega subunit</fullName>
    </alternativeName>
    <alternativeName>
        <fullName evidence="8 11">Transcriptase subunit omega</fullName>
    </alternativeName>
</protein>
<dbReference type="HAMAP" id="MF_00366">
    <property type="entry name" value="RNApol_bact_RpoZ"/>
    <property type="match status" value="1"/>
</dbReference>
<comment type="similarity">
    <text evidence="1 11">Belongs to the RNA polymerase subunit omega family.</text>
</comment>
<keyword evidence="5 11" id="KW-0808">Transferase</keyword>
<dbReference type="GO" id="GO:0006351">
    <property type="term" value="P:DNA-templated transcription"/>
    <property type="evidence" value="ECO:0007669"/>
    <property type="project" value="UniProtKB-UniRule"/>
</dbReference>
<evidence type="ECO:0000256" key="7">
    <source>
        <dbReference type="ARBA" id="ARBA00023163"/>
    </source>
</evidence>
<dbReference type="SUPFAM" id="SSF63562">
    <property type="entry name" value="RPB6/omega subunit-like"/>
    <property type="match status" value="1"/>
</dbReference>
<dbReference type="STRING" id="45610.AOC03_04100"/>
<dbReference type="KEGG" id="pur:AOC03_04100"/>
<evidence type="ECO:0000256" key="8">
    <source>
        <dbReference type="ARBA" id="ARBA00029924"/>
    </source>
</evidence>
<keyword evidence="4 11" id="KW-0240">DNA-directed RNA polymerase</keyword>
<evidence type="ECO:0000256" key="1">
    <source>
        <dbReference type="ARBA" id="ARBA00006711"/>
    </source>
</evidence>
<evidence type="ECO:0000256" key="6">
    <source>
        <dbReference type="ARBA" id="ARBA00022695"/>
    </source>
</evidence>
<comment type="function">
    <text evidence="11">Promotes RNA polymerase assembly. Latches the N- and C-terminal regions of the beta' subunit thereby facilitating its interaction with the beta and alpha subunits.</text>
</comment>
<gene>
    <name evidence="11" type="primary">rpoZ</name>
    <name evidence="12" type="ORF">AOC03_04100</name>
</gene>
<dbReference type="OrthoDB" id="9796300at2"/>
<dbReference type="PANTHER" id="PTHR34476">
    <property type="entry name" value="DNA-DIRECTED RNA POLYMERASE SUBUNIT OMEGA"/>
    <property type="match status" value="1"/>
</dbReference>
<dbReference type="Pfam" id="PF01192">
    <property type="entry name" value="RNA_pol_Rpb6"/>
    <property type="match status" value="1"/>
</dbReference>
<keyword evidence="6 11" id="KW-0548">Nucleotidyltransferase</keyword>
<proteinExistence type="inferred from homology"/>
<dbReference type="PANTHER" id="PTHR34476:SF1">
    <property type="entry name" value="DNA-DIRECTED RNA POLYMERASE SUBUNIT OMEGA"/>
    <property type="match status" value="1"/>
</dbReference>
<dbReference type="GO" id="GO:0000428">
    <property type="term" value="C:DNA-directed RNA polymerase complex"/>
    <property type="evidence" value="ECO:0007669"/>
    <property type="project" value="UniProtKB-KW"/>
</dbReference>
<dbReference type="RefSeq" id="WP_062533720.1">
    <property type="nucleotide sequence ID" value="NZ_CP012678.1"/>
</dbReference>
<keyword evidence="13" id="KW-1185">Reference proteome</keyword>
<organism evidence="12 13">
    <name type="scientific">Psychrobacter urativorans</name>
    <dbReference type="NCBI Taxonomy" id="45610"/>
    <lineage>
        <taxon>Bacteria</taxon>
        <taxon>Pseudomonadati</taxon>
        <taxon>Pseudomonadota</taxon>
        <taxon>Gammaproteobacteria</taxon>
        <taxon>Moraxellales</taxon>
        <taxon>Moraxellaceae</taxon>
        <taxon>Psychrobacter</taxon>
    </lineage>
</organism>
<comment type="catalytic activity">
    <reaction evidence="10 11">
        <text>RNA(n) + a ribonucleoside 5'-triphosphate = RNA(n+1) + diphosphate</text>
        <dbReference type="Rhea" id="RHEA:21248"/>
        <dbReference type="Rhea" id="RHEA-COMP:14527"/>
        <dbReference type="Rhea" id="RHEA-COMP:17342"/>
        <dbReference type="ChEBI" id="CHEBI:33019"/>
        <dbReference type="ChEBI" id="CHEBI:61557"/>
        <dbReference type="ChEBI" id="CHEBI:140395"/>
        <dbReference type="EC" id="2.7.7.6"/>
    </reaction>
</comment>
<keyword evidence="7 11" id="KW-0804">Transcription</keyword>
<dbReference type="NCBIfam" id="TIGR00690">
    <property type="entry name" value="rpoZ"/>
    <property type="match status" value="1"/>
</dbReference>
<dbReference type="InterPro" id="IPR036161">
    <property type="entry name" value="RPB6/omega-like_sf"/>
</dbReference>
<evidence type="ECO:0000256" key="10">
    <source>
        <dbReference type="ARBA" id="ARBA00048552"/>
    </source>
</evidence>
<comment type="subunit">
    <text evidence="11">The RNAP catalytic core consists of 2 alpha, 1 beta, 1 beta' and 1 omega subunit. When a sigma factor is associated with the core the holoenzyme is formed, which can initiate transcription.</text>
</comment>
<evidence type="ECO:0000313" key="13">
    <source>
        <dbReference type="Proteomes" id="UP000059847"/>
    </source>
</evidence>
<name>A0A0M4T6Z6_9GAMM</name>
<reference evidence="12 13" key="1">
    <citation type="submission" date="2015-09" db="EMBL/GenBank/DDBJ databases">
        <title>Complete genome of Psychrobacter urativorans R10.10B.</title>
        <authorList>
            <person name="See-Too W.S."/>
            <person name="Chan K.G."/>
        </authorList>
    </citation>
    <scope>NUCLEOTIDE SEQUENCE [LARGE SCALE GENOMIC DNA]</scope>
    <source>
        <strain evidence="12 13">R10.10B</strain>
    </source>
</reference>
<dbReference type="AlphaFoldDB" id="A0A0M4T6Z6"/>
<accession>A0A0M4T6Z6</accession>
<evidence type="ECO:0000256" key="5">
    <source>
        <dbReference type="ARBA" id="ARBA00022679"/>
    </source>
</evidence>
<evidence type="ECO:0000256" key="3">
    <source>
        <dbReference type="ARBA" id="ARBA00013725"/>
    </source>
</evidence>
<dbReference type="EC" id="2.7.7.6" evidence="2 11"/>
<evidence type="ECO:0000256" key="11">
    <source>
        <dbReference type="HAMAP-Rule" id="MF_00366"/>
    </source>
</evidence>
<dbReference type="GO" id="GO:0003899">
    <property type="term" value="F:DNA-directed RNA polymerase activity"/>
    <property type="evidence" value="ECO:0007669"/>
    <property type="project" value="UniProtKB-UniRule"/>
</dbReference>
<dbReference type="InterPro" id="IPR003716">
    <property type="entry name" value="DNA-dir_RNA_pol_omega"/>
</dbReference>
<sequence length="86" mass="9455">MARVTIEDCLDNVDNRFELVLVASKRARQLAKGIAEPMVDVDNDKPTVLALREIAAGKITRDILNQPEHHFATSSLDLALSGDHGF</sequence>
<dbReference type="InterPro" id="IPR006110">
    <property type="entry name" value="Pol_omega/Rpo6/RPB6"/>
</dbReference>
<dbReference type="Proteomes" id="UP000059847">
    <property type="component" value="Chromosome"/>
</dbReference>